<protein>
    <submittedName>
        <fullName evidence="1">AAA domain protein</fullName>
    </submittedName>
    <submittedName>
        <fullName evidence="2">Conjugal transfer protein TraA</fullName>
    </submittedName>
</protein>
<sequence>MKKLKEVINSYFAKLSLLNRVDQISRVQQAQIRPAIIRGLINEIVDNEILREDYLKIVKDIDVIMDSITHYQSIFTKQRVEKEVKDIPNQTEREMLVQQVLSSSRVLELYYDDGKISKYFTTVEVRNEEERIIRMANKINDQVYYKDIYNLKNDIESLTNVSEEQKQALKHILLSTSGVRVLRGRAGTGKSHVLAAVYKLAINCGQNIIGLASTHKAVSKLKSKGYKERNTIKGFLYNQRNTVTKDILIVVDKAEMVGTREYAELFKVVRNNNCQLILVGDERQLASVERGGMFEILANTYDSHVLTDVRKQSENWSREVAAKFAEGNILSGITLLKQNNCIEFADTLQDSMNKLIYDWSHGKCKLQEKLIITVRNKDVDKLNLNIRSLLKANSTLKGHEYSRSIAKKQESYMTGDRIVFQTSDKDLQIENSEFATLVSVNKNKFIAKTDTGKDVSFDPSKINFKHGYASTVYKAHGAFIKDVYILHNGVSNISSSYTAMTRHVEKLRLYCNRQATESFNSLIYQISNTNDKSASITLKTAEDLKQEQKQKKTNCFSKICNWVKSIVTDINDRSHVNEEYYQFTPKPEQLATVKRVQQENSIKLQPDKDIATPSFTQIKEQRWYDYDVTILSEEAAILSLQKVGIDSRMVYVSTASDLKYYQPFRGEKILIAANNDKQNKEYVSTINEVVQVLERKGAITSIVMPLEDKNFNEMLKNKGMIAVKELVIPEVIKLVRVEYQNIH</sequence>
<reference evidence="4" key="2">
    <citation type="submission" date="2018-03" db="EMBL/GenBank/DDBJ databases">
        <authorList>
            <person name="Batty M. E."/>
            <person name="Batty M E."/>
        </authorList>
    </citation>
    <scope>NUCLEOTIDE SEQUENCE [LARGE SCALE GENOMIC DNA]</scope>
    <source>
        <strain evidence="4">Gilliam</strain>
    </source>
</reference>
<evidence type="ECO:0000313" key="1">
    <source>
        <dbReference type="EMBL" id="KJV53435.1"/>
    </source>
</evidence>
<gene>
    <name evidence="2" type="primary">traA</name>
    <name evidence="2" type="ORF">GILLIAM_02282</name>
    <name evidence="1" type="ORF">OTSGILL_0795</name>
</gene>
<dbReference type="Proteomes" id="UP000244959">
    <property type="component" value="Chromosome I"/>
</dbReference>
<keyword evidence="4" id="KW-1185">Reference proteome</keyword>
<accession>A0A0F3MCF4</accession>
<reference evidence="2" key="3">
    <citation type="submission" date="2018-03" db="EMBL/GenBank/DDBJ databases">
        <authorList>
            <person name="Keele B.F."/>
        </authorList>
    </citation>
    <scope>NUCLEOTIDE SEQUENCE [LARGE SCALE GENOMIC DNA]</scope>
    <source>
        <strain evidence="2">Gilliam</strain>
    </source>
</reference>
<dbReference type="Gene3D" id="2.30.30.940">
    <property type="match status" value="1"/>
</dbReference>
<dbReference type="AlphaFoldDB" id="A0A0F3MCF4"/>
<dbReference type="PATRIC" id="fig|1359184.3.peg.3190"/>
<name>A0A0F3MCF4_ORITS</name>
<organism evidence="1 3">
    <name type="scientific">Orientia tsutsugamushi str. Gilliam</name>
    <dbReference type="NCBI Taxonomy" id="1359184"/>
    <lineage>
        <taxon>Bacteria</taxon>
        <taxon>Pseudomonadati</taxon>
        <taxon>Pseudomonadota</taxon>
        <taxon>Alphaproteobacteria</taxon>
        <taxon>Rickettsiales</taxon>
        <taxon>Rickettsiaceae</taxon>
        <taxon>Rickettsieae</taxon>
        <taxon>Orientia</taxon>
    </lineage>
</organism>
<dbReference type="InterPro" id="IPR027417">
    <property type="entry name" value="P-loop_NTPase"/>
</dbReference>
<dbReference type="Proteomes" id="UP000033769">
    <property type="component" value="Unassembled WGS sequence"/>
</dbReference>
<dbReference type="EMBL" id="LANO01000008">
    <property type="protein sequence ID" value="KJV53435.1"/>
    <property type="molecule type" value="Genomic_DNA"/>
</dbReference>
<reference evidence="1 3" key="1">
    <citation type="submission" date="2015-02" db="EMBL/GenBank/DDBJ databases">
        <title>Genome Sequencing of Rickettsiales.</title>
        <authorList>
            <person name="Daugherty S.C."/>
            <person name="Su Q."/>
            <person name="Abolude K."/>
            <person name="Beier-Sexton M."/>
            <person name="Carlyon J.A."/>
            <person name="Carter R."/>
            <person name="Day N.P."/>
            <person name="Dumler S.J."/>
            <person name="Dyachenko V."/>
            <person name="Godinez A."/>
            <person name="Kurtti T.J."/>
            <person name="Lichay M."/>
            <person name="Mullins K.E."/>
            <person name="Ott S."/>
            <person name="Pappas-Brown V."/>
            <person name="Paris D.H."/>
            <person name="Patel P."/>
            <person name="Richards A.L."/>
            <person name="Sadzewicz L."/>
            <person name="Sears K."/>
            <person name="Seidman D."/>
            <person name="Sengamalay N."/>
            <person name="Stenos J."/>
            <person name="Tallon L.J."/>
            <person name="Vincent G."/>
            <person name="Fraser C.M."/>
            <person name="Munderloh U."/>
            <person name="Dunning-Hotopp J.C."/>
        </authorList>
    </citation>
    <scope>NUCLEOTIDE SEQUENCE [LARGE SCALE GENOMIC DNA]</scope>
    <source>
        <strain evidence="1 3">Gilliam</strain>
    </source>
</reference>
<evidence type="ECO:0000313" key="2">
    <source>
        <dbReference type="EMBL" id="SPR11384.1"/>
    </source>
</evidence>
<proteinExistence type="predicted"/>
<evidence type="ECO:0000313" key="4">
    <source>
        <dbReference type="Proteomes" id="UP000244959"/>
    </source>
</evidence>
<dbReference type="Pfam" id="PF13604">
    <property type="entry name" value="AAA_30"/>
    <property type="match status" value="1"/>
</dbReference>
<dbReference type="SUPFAM" id="SSF52540">
    <property type="entry name" value="P-loop containing nucleoside triphosphate hydrolases"/>
    <property type="match status" value="2"/>
</dbReference>
<evidence type="ECO:0000313" key="3">
    <source>
        <dbReference type="Proteomes" id="UP000033769"/>
    </source>
</evidence>
<dbReference type="Gene3D" id="3.40.50.300">
    <property type="entry name" value="P-loop containing nucleotide triphosphate hydrolases"/>
    <property type="match status" value="2"/>
</dbReference>
<dbReference type="RefSeq" id="WP_052692541.1">
    <property type="nucleotide sequence ID" value="NZ_LS398551.1"/>
</dbReference>
<dbReference type="EMBL" id="LS398551">
    <property type="protein sequence ID" value="SPR11384.1"/>
    <property type="molecule type" value="Genomic_DNA"/>
</dbReference>